<evidence type="ECO:0000256" key="1">
    <source>
        <dbReference type="SAM" id="SignalP"/>
    </source>
</evidence>
<dbReference type="Proteomes" id="UP000198510">
    <property type="component" value="Unassembled WGS sequence"/>
</dbReference>
<dbReference type="AlphaFoldDB" id="A0A1G9GS07"/>
<feature type="signal peptide" evidence="1">
    <location>
        <begin position="1"/>
        <end position="21"/>
    </location>
</feature>
<evidence type="ECO:0000313" key="3">
    <source>
        <dbReference type="EMBL" id="SDL03461.1"/>
    </source>
</evidence>
<dbReference type="InterPro" id="IPR026444">
    <property type="entry name" value="Secre_tail"/>
</dbReference>
<dbReference type="EMBL" id="FNFO01000004">
    <property type="protein sequence ID" value="SDL03461.1"/>
    <property type="molecule type" value="Genomic_DNA"/>
</dbReference>
<dbReference type="STRING" id="1075417.SAMN05421823_104198"/>
<evidence type="ECO:0000313" key="4">
    <source>
        <dbReference type="Proteomes" id="UP000198510"/>
    </source>
</evidence>
<accession>A0A1G9GS07</accession>
<feature type="domain" description="Secretion system C-terminal sorting" evidence="2">
    <location>
        <begin position="291"/>
        <end position="362"/>
    </location>
</feature>
<dbReference type="NCBIfam" id="TIGR04183">
    <property type="entry name" value="Por_Secre_tail"/>
    <property type="match status" value="1"/>
</dbReference>
<keyword evidence="1" id="KW-0732">Signal</keyword>
<evidence type="ECO:0000259" key="2">
    <source>
        <dbReference type="Pfam" id="PF18962"/>
    </source>
</evidence>
<keyword evidence="4" id="KW-1185">Reference proteome</keyword>
<reference evidence="3 4" key="1">
    <citation type="submission" date="2016-10" db="EMBL/GenBank/DDBJ databases">
        <authorList>
            <person name="de Groot N.N."/>
        </authorList>
    </citation>
    <scope>NUCLEOTIDE SEQUENCE [LARGE SCALE GENOMIC DNA]</scope>
    <source>
        <strain evidence="3 4">DSM 25186</strain>
    </source>
</reference>
<proteinExistence type="predicted"/>
<name>A0A1G9GS07_9BACT</name>
<organism evidence="3 4">
    <name type="scientific">Catalinimonas alkaloidigena</name>
    <dbReference type="NCBI Taxonomy" id="1075417"/>
    <lineage>
        <taxon>Bacteria</taxon>
        <taxon>Pseudomonadati</taxon>
        <taxon>Bacteroidota</taxon>
        <taxon>Cytophagia</taxon>
        <taxon>Cytophagales</taxon>
        <taxon>Catalimonadaceae</taxon>
        <taxon>Catalinimonas</taxon>
    </lineage>
</organism>
<dbReference type="OrthoDB" id="9803752at2"/>
<sequence>MKRLLLPLVLSLFLPLSLAHAQITITQSSFFELNQRRVDGDVESDTITISPAGPDQMWDYSAWTDVDSTFINIISPETTPYYADFPDATHAILVDSSSTSFGFDESDSTSAYVYFSSKPSGFFMEGFSTVFFGDTVAYKYTPPLLFAPLPLAYGDQGTDSSNSRVEVNIEFEGEEYQGQMRSTVITEWEADAWGTVMLPGDQMYNTLRLQSIQTSFDSIFVMIFGEEVLMSAEESGPDTSYYWLTNGTPHLVMAASLYSESDTVSVSFFMSSTEIVTDAKTLLNRAPVRAYPNPTRDQITFEAEKATGAPLQLQVFDATGRLQETHELTERSFTLPTRHYASGTYFYALTDRDGTARRGKFVVTR</sequence>
<gene>
    <name evidence="3" type="ORF">SAMN05421823_104198</name>
</gene>
<dbReference type="Pfam" id="PF18962">
    <property type="entry name" value="Por_Secre_tail"/>
    <property type="match status" value="1"/>
</dbReference>
<protein>
    <submittedName>
        <fullName evidence="3">Por secretion system C-terminal sorting domain-containing protein</fullName>
    </submittedName>
</protein>
<feature type="chain" id="PRO_5011569322" evidence="1">
    <location>
        <begin position="22"/>
        <end position="365"/>
    </location>
</feature>